<feature type="compositionally biased region" description="Low complexity" evidence="11">
    <location>
        <begin position="569"/>
        <end position="584"/>
    </location>
</feature>
<dbReference type="InterPro" id="IPR017441">
    <property type="entry name" value="Protein_kinase_ATP_BS"/>
</dbReference>
<evidence type="ECO:0000256" key="8">
    <source>
        <dbReference type="ARBA" id="ARBA00047899"/>
    </source>
</evidence>
<evidence type="ECO:0000256" key="2">
    <source>
        <dbReference type="ARBA" id="ARBA00022527"/>
    </source>
</evidence>
<keyword evidence="2" id="KW-0723">Serine/threonine-protein kinase</keyword>
<sequence length="1781" mass="191381">MSAGHNEPRLLYSVGKISAYHIQDGHESPLSQSGPQTLSLLMVPTSSPFADLSSANPSSAAPEEDFYLHLHLPPELDLSLPATTQIYHQPPRSYLIPRWDLGPESGAFTRIEFPKIGTGPDRVTQEDVDTFETILAQCTAFLERANFPSAGEKKYNPADFAPGEAYIGSGLGGSGKGHIVLVDEEDGSVVGELGEGFEVVEGKDVHAGSKRPVEIQLPQEGEGNQINITNASEAYLKMAKHPAYKDSTLVQNAAVASRLIVTGSGWLADQMTTGADSFTKKTKPNPKPMNFTPTTQARVRKLNSVTQGAVGLSAKTVGQVTRHAQNLGATLTRRSEQQKKGHKADREGYKPGLLNKSMMAFSTIADGVDYASRNLLASGSSAATQVIGHRYGENARNVAGSIAGGVKNVGLVYVDAAGVSRRAVIKSVAKGMVVGKAPDGGDLVVGGGDGGAIPPEAMPADKPGTVGNQSMGAGSGTQVGFGNKAVAPVTEKSSSLVKPIRTALRDWDLHVAAVHLLGAGRHETGSYIRRGSKSRLEGAGADPLSIATMQVASQQTQSPVGPGTYATDSSLASRRQYSQQASQAGDQSRSHSQPRSSPHSRRPSTRPSGNGNQALEPDASQQIPYQSSVGTHHSSSTTPRGQDMASTTHASPMIPTITSSSPYQQSRRDQRGQQSQQAGPPISPPPRTSSNQRGQSIGLPSNAPLADRTTSSRQTGQATEERQPASRSAAVDSPSGGEPGVDNDAAAAAANAARSRRRGPTSPEGPQRAISTREPGSQQSPTNVESRSASNVASATSHTRPGKDESQILNRVVVDDPAVDLEREQERQLESVPGLAVVNNVTAEEVSRAAPRSRQDYSGGAGNPGRRKETRFGDYILGQTLGEGEFGKVKLGWKKNGEVQVAIKLIRRESLGQNPSRLPKIYREVSILRGLEHPNIVKLHEMIETPPYIGIILEYASGGELFDYILNHRYLKDNTARKLFAQLVSGVGYLHKKGIVHRDLKLENLLLDRNRNIVITDFGFANTFDPRDELGEDIEKKLTDREFVRRMDLERVQNGSRRGDLMATSCGSPCYAAPELVVTDSLYTGRKVDVWSCGVILYAMLAGYLPFDDDPANPEGDNINLLYKYITTTALTFPEYVTPHARDLLRRILVADPRQRADLFEVARHSWLSDFAHVVAQVTSSTTTVGEIANTTVTADPQDAPLLVRSASVREPAKTHPSNMSPVGALSHQGKFDPEQAIEKSKAPRDPKRRTVQVEYVAPQSQTVRGEGLPLISSPATDVSSQTAASTGQQKTRARAGNEGPEPVPRQYHATTKSSPQDAIITPAPRSSQAYQQGASRTQYRPSSSQRDMAPPSRPPKDLPRSASESSSAFGPLPTSTGRPTTGGSMASTAGRLPSRGNSYSQPLAPTVAVTNAEGRLAQPKGGKQYNISAPIPQLGPYGQNETIGLPSTQQYDPPTLGDHRDQSRGHKRSNTLGNFFRTGSISGGRSQPQSPGEPRDREKRYPPTSMKAPIVSDSPRQSTDSRRPSISFGRKSSDLRKNSDLLKQEKPRRFSLLPASFSLKSFTTSTGSGKDASNEIRPASERRQSSNVQSGLSSRAQSRPQTMAYSRGQTGASSYGQEENLPAGFDGSQDRSRDSPAQQTRRKDVPSRSGQQSGGYGNAQTETPQDSYPVPKTLQPGQSYLDTPTESQISVNHRRERPVYPQGFNEYEEEPASTSLQPSRSARGPNVLQKNNRKFADAYEQDADPGYGVGGHHAGTSGAARRVMDFFRRRGKARGGEERV</sequence>
<evidence type="ECO:0000256" key="1">
    <source>
        <dbReference type="ARBA" id="ARBA00012513"/>
    </source>
</evidence>
<feature type="compositionally biased region" description="Polar residues" evidence="11">
    <location>
        <begin position="1586"/>
        <end position="1618"/>
    </location>
</feature>
<feature type="compositionally biased region" description="Polar residues" evidence="11">
    <location>
        <begin position="708"/>
        <end position="718"/>
    </location>
</feature>
<accession>A0A8H3F7B8</accession>
<feature type="compositionally biased region" description="Polar residues" evidence="11">
    <location>
        <begin position="1559"/>
        <end position="1569"/>
    </location>
</feature>
<comment type="catalytic activity">
    <reaction evidence="9">
        <text>L-seryl-[protein] + ATP = O-phospho-L-seryl-[protein] + ADP + H(+)</text>
        <dbReference type="Rhea" id="RHEA:17989"/>
        <dbReference type="Rhea" id="RHEA-COMP:9863"/>
        <dbReference type="Rhea" id="RHEA-COMP:11604"/>
        <dbReference type="ChEBI" id="CHEBI:15378"/>
        <dbReference type="ChEBI" id="CHEBI:29999"/>
        <dbReference type="ChEBI" id="CHEBI:30616"/>
        <dbReference type="ChEBI" id="CHEBI:83421"/>
        <dbReference type="ChEBI" id="CHEBI:456216"/>
        <dbReference type="EC" id="2.7.11.1"/>
    </reaction>
</comment>
<dbReference type="FunFam" id="1.10.510.10:FF:000397">
    <property type="entry name" value="Serine/threonine-protein kinase KIN4"/>
    <property type="match status" value="1"/>
</dbReference>
<dbReference type="EMBL" id="CAJPDT010000022">
    <property type="protein sequence ID" value="CAF9919053.1"/>
    <property type="molecule type" value="Genomic_DNA"/>
</dbReference>
<evidence type="ECO:0000256" key="11">
    <source>
        <dbReference type="SAM" id="MobiDB-lite"/>
    </source>
</evidence>
<dbReference type="InterPro" id="IPR000719">
    <property type="entry name" value="Prot_kinase_dom"/>
</dbReference>
<feature type="compositionally biased region" description="Basic and acidic residues" evidence="11">
    <location>
        <begin position="1573"/>
        <end position="1585"/>
    </location>
</feature>
<dbReference type="PANTHER" id="PTHR24346:SF110">
    <property type="entry name" value="NON-SPECIFIC SERINE_THREONINE PROTEIN KINASE"/>
    <property type="match status" value="1"/>
</dbReference>
<evidence type="ECO:0000313" key="13">
    <source>
        <dbReference type="EMBL" id="CAF9919053.1"/>
    </source>
</evidence>
<dbReference type="GO" id="GO:0004674">
    <property type="term" value="F:protein serine/threonine kinase activity"/>
    <property type="evidence" value="ECO:0007669"/>
    <property type="project" value="UniProtKB-KW"/>
</dbReference>
<feature type="compositionally biased region" description="Polar residues" evidence="11">
    <location>
        <begin position="609"/>
        <end position="630"/>
    </location>
</feature>
<keyword evidence="4" id="KW-0808">Transferase</keyword>
<dbReference type="PROSITE" id="PS00107">
    <property type="entry name" value="PROTEIN_KINASE_ATP"/>
    <property type="match status" value="1"/>
</dbReference>
<dbReference type="GO" id="GO:0035556">
    <property type="term" value="P:intracellular signal transduction"/>
    <property type="evidence" value="ECO:0007669"/>
    <property type="project" value="TreeGrafter"/>
</dbReference>
<dbReference type="PROSITE" id="PS00108">
    <property type="entry name" value="PROTEIN_KINASE_ST"/>
    <property type="match status" value="1"/>
</dbReference>
<dbReference type="InterPro" id="IPR008271">
    <property type="entry name" value="Ser/Thr_kinase_AS"/>
</dbReference>
<dbReference type="InterPro" id="IPR011009">
    <property type="entry name" value="Kinase-like_dom_sf"/>
</dbReference>
<proteinExistence type="predicted"/>
<comment type="caution">
    <text evidence="13">The sequence shown here is derived from an EMBL/GenBank/DDBJ whole genome shotgun (WGS) entry which is preliminary data.</text>
</comment>
<evidence type="ECO:0000256" key="6">
    <source>
        <dbReference type="ARBA" id="ARBA00022777"/>
    </source>
</evidence>
<feature type="compositionally biased region" description="Polar residues" evidence="11">
    <location>
        <begin position="688"/>
        <end position="699"/>
    </location>
</feature>
<keyword evidence="6" id="KW-0418">Kinase</keyword>
<reference evidence="13" key="1">
    <citation type="submission" date="2021-03" db="EMBL/GenBank/DDBJ databases">
        <authorList>
            <person name="Tagirdzhanova G."/>
        </authorList>
    </citation>
    <scope>NUCLEOTIDE SEQUENCE</scope>
</reference>
<evidence type="ECO:0000256" key="4">
    <source>
        <dbReference type="ARBA" id="ARBA00022679"/>
    </source>
</evidence>
<dbReference type="PANTHER" id="PTHR24346">
    <property type="entry name" value="MAP/MICROTUBULE AFFINITY-REGULATING KINASE"/>
    <property type="match status" value="1"/>
</dbReference>
<dbReference type="EC" id="2.7.11.1" evidence="1"/>
<evidence type="ECO:0000256" key="9">
    <source>
        <dbReference type="ARBA" id="ARBA00048679"/>
    </source>
</evidence>
<evidence type="ECO:0000313" key="14">
    <source>
        <dbReference type="Proteomes" id="UP000664534"/>
    </source>
</evidence>
<dbReference type="GO" id="GO:0005524">
    <property type="term" value="F:ATP binding"/>
    <property type="evidence" value="ECO:0007669"/>
    <property type="project" value="UniProtKB-UniRule"/>
</dbReference>
<feature type="region of interest" description="Disordered" evidence="11">
    <location>
        <begin position="844"/>
        <end position="869"/>
    </location>
</feature>
<feature type="compositionally biased region" description="Low complexity" evidence="11">
    <location>
        <begin position="742"/>
        <end position="753"/>
    </location>
</feature>
<dbReference type="GO" id="GO:0000011">
    <property type="term" value="P:vacuole inheritance"/>
    <property type="evidence" value="ECO:0007669"/>
    <property type="project" value="UniProtKB-ARBA"/>
</dbReference>
<name>A0A8H3F7B8_9LECA</name>
<evidence type="ECO:0000259" key="12">
    <source>
        <dbReference type="PROSITE" id="PS50011"/>
    </source>
</evidence>
<dbReference type="InterPro" id="IPR009686">
    <property type="entry name" value="Senescence/spartin_C"/>
</dbReference>
<feature type="compositionally biased region" description="Polar residues" evidence="11">
    <location>
        <begin position="1471"/>
        <end position="1491"/>
    </location>
</feature>
<feature type="compositionally biased region" description="Polar residues" evidence="11">
    <location>
        <begin position="1440"/>
        <end position="1453"/>
    </location>
</feature>
<evidence type="ECO:0000256" key="5">
    <source>
        <dbReference type="ARBA" id="ARBA00022741"/>
    </source>
</evidence>
<dbReference type="SMART" id="SM00220">
    <property type="entry name" value="S_TKc"/>
    <property type="match status" value="1"/>
</dbReference>
<feature type="compositionally biased region" description="Polar residues" evidence="11">
    <location>
        <begin position="550"/>
        <end position="559"/>
    </location>
</feature>
<dbReference type="SUPFAM" id="SSF56112">
    <property type="entry name" value="Protein kinase-like (PK-like)"/>
    <property type="match status" value="1"/>
</dbReference>
<feature type="binding site" evidence="10">
    <location>
        <position position="904"/>
    </location>
    <ligand>
        <name>ATP</name>
        <dbReference type="ChEBI" id="CHEBI:30616"/>
    </ligand>
</feature>
<feature type="compositionally biased region" description="Polar residues" evidence="11">
    <location>
        <begin position="1274"/>
        <end position="1291"/>
    </location>
</feature>
<dbReference type="FunFam" id="3.30.200.20:FF:000042">
    <property type="entry name" value="Aurora kinase A"/>
    <property type="match status" value="1"/>
</dbReference>
<comment type="catalytic activity">
    <reaction evidence="8">
        <text>L-threonyl-[protein] + ATP = O-phospho-L-threonyl-[protein] + ADP + H(+)</text>
        <dbReference type="Rhea" id="RHEA:46608"/>
        <dbReference type="Rhea" id="RHEA-COMP:11060"/>
        <dbReference type="Rhea" id="RHEA-COMP:11605"/>
        <dbReference type="ChEBI" id="CHEBI:15378"/>
        <dbReference type="ChEBI" id="CHEBI:30013"/>
        <dbReference type="ChEBI" id="CHEBI:30616"/>
        <dbReference type="ChEBI" id="CHEBI:61977"/>
        <dbReference type="ChEBI" id="CHEBI:456216"/>
        <dbReference type="EC" id="2.7.11.1"/>
    </reaction>
</comment>
<dbReference type="OrthoDB" id="193931at2759"/>
<feature type="region of interest" description="Disordered" evidence="11">
    <location>
        <begin position="550"/>
        <end position="811"/>
    </location>
</feature>
<evidence type="ECO:0000256" key="7">
    <source>
        <dbReference type="ARBA" id="ARBA00022840"/>
    </source>
</evidence>
<gene>
    <name evidence="13" type="ORF">IMSHALPRED_004509</name>
</gene>
<feature type="compositionally biased region" description="Polar residues" evidence="11">
    <location>
        <begin position="1676"/>
        <end position="1692"/>
    </location>
</feature>
<feature type="domain" description="Protein kinase" evidence="12">
    <location>
        <begin position="875"/>
        <end position="1168"/>
    </location>
</feature>
<dbReference type="GO" id="GO:0005737">
    <property type="term" value="C:cytoplasm"/>
    <property type="evidence" value="ECO:0007669"/>
    <property type="project" value="TreeGrafter"/>
</dbReference>
<dbReference type="GO" id="GO:0045033">
    <property type="term" value="P:peroxisome inheritance"/>
    <property type="evidence" value="ECO:0007669"/>
    <property type="project" value="UniProtKB-ARBA"/>
</dbReference>
<feature type="compositionally biased region" description="Low complexity" evidence="11">
    <location>
        <begin position="1371"/>
        <end position="1384"/>
    </location>
</feature>
<protein>
    <recommendedName>
        <fullName evidence="1">non-specific serine/threonine protein kinase</fullName>
        <ecNumber evidence="1">2.7.11.1</ecNumber>
    </recommendedName>
</protein>
<evidence type="ECO:0000256" key="3">
    <source>
        <dbReference type="ARBA" id="ARBA00022553"/>
    </source>
</evidence>
<keyword evidence="14" id="KW-1185">Reference proteome</keyword>
<dbReference type="Pfam" id="PF00069">
    <property type="entry name" value="Pkinase"/>
    <property type="match status" value="1"/>
</dbReference>
<keyword evidence="3" id="KW-0597">Phosphoprotein</keyword>
<feature type="compositionally biased region" description="Polar residues" evidence="11">
    <location>
        <begin position="1325"/>
        <end position="1347"/>
    </location>
</feature>
<feature type="compositionally biased region" description="Basic and acidic residues" evidence="11">
    <location>
        <begin position="1532"/>
        <end position="1549"/>
    </location>
</feature>
<dbReference type="Gene3D" id="1.10.510.10">
    <property type="entry name" value="Transferase(Phosphotransferase) domain 1"/>
    <property type="match status" value="1"/>
</dbReference>
<feature type="compositionally biased region" description="Polar residues" evidence="11">
    <location>
        <begin position="774"/>
        <end position="799"/>
    </location>
</feature>
<organism evidence="13 14">
    <name type="scientific">Imshaugia aleurites</name>
    <dbReference type="NCBI Taxonomy" id="172621"/>
    <lineage>
        <taxon>Eukaryota</taxon>
        <taxon>Fungi</taxon>
        <taxon>Dikarya</taxon>
        <taxon>Ascomycota</taxon>
        <taxon>Pezizomycotina</taxon>
        <taxon>Lecanoromycetes</taxon>
        <taxon>OSLEUM clade</taxon>
        <taxon>Lecanoromycetidae</taxon>
        <taxon>Lecanorales</taxon>
        <taxon>Lecanorineae</taxon>
        <taxon>Parmeliaceae</taxon>
        <taxon>Imshaugia</taxon>
    </lineage>
</organism>
<evidence type="ECO:0000256" key="10">
    <source>
        <dbReference type="PROSITE-ProRule" id="PRU10141"/>
    </source>
</evidence>
<feature type="compositionally biased region" description="Low complexity" evidence="11">
    <location>
        <begin position="651"/>
        <end position="665"/>
    </location>
</feature>
<feature type="region of interest" description="Disordered" evidence="11">
    <location>
        <begin position="1238"/>
        <end position="1728"/>
    </location>
</feature>
<dbReference type="Proteomes" id="UP000664534">
    <property type="component" value="Unassembled WGS sequence"/>
</dbReference>
<dbReference type="PROSITE" id="PS50011">
    <property type="entry name" value="PROTEIN_KINASE_DOM"/>
    <property type="match status" value="1"/>
</dbReference>
<keyword evidence="7 10" id="KW-0067">ATP-binding</keyword>
<dbReference type="Pfam" id="PF06911">
    <property type="entry name" value="Senescence"/>
    <property type="match status" value="1"/>
</dbReference>
<keyword evidence="5 10" id="KW-0547">Nucleotide-binding</keyword>